<sequence>MLTPLDDLFGSMLTPLAIFFLVLVYLMNPIKKITNGWKTKTNESSKTNTSPAPAGKR</sequence>
<keyword evidence="2" id="KW-0812">Transmembrane</keyword>
<name>A0A1I4ZY02_9FLAO</name>
<keyword evidence="4" id="KW-1185">Reference proteome</keyword>
<dbReference type="STRING" id="287099.SAMN05660413_01548"/>
<dbReference type="Proteomes" id="UP000199153">
    <property type="component" value="Unassembled WGS sequence"/>
</dbReference>
<feature type="transmembrane region" description="Helical" evidence="2">
    <location>
        <begin position="12"/>
        <end position="30"/>
    </location>
</feature>
<keyword evidence="2" id="KW-0472">Membrane</keyword>
<feature type="compositionally biased region" description="Low complexity" evidence="1">
    <location>
        <begin position="38"/>
        <end position="50"/>
    </location>
</feature>
<feature type="region of interest" description="Disordered" evidence="1">
    <location>
        <begin position="37"/>
        <end position="57"/>
    </location>
</feature>
<dbReference type="AlphaFoldDB" id="A0A1I4ZY02"/>
<evidence type="ECO:0000256" key="2">
    <source>
        <dbReference type="SAM" id="Phobius"/>
    </source>
</evidence>
<proteinExistence type="predicted"/>
<evidence type="ECO:0000256" key="1">
    <source>
        <dbReference type="SAM" id="MobiDB-lite"/>
    </source>
</evidence>
<accession>A0A1I4ZY02</accession>
<protein>
    <submittedName>
        <fullName evidence="3">Uncharacterized protein</fullName>
    </submittedName>
</protein>
<dbReference type="EMBL" id="FOVL01000008">
    <property type="protein sequence ID" value="SFN55068.1"/>
    <property type="molecule type" value="Genomic_DNA"/>
</dbReference>
<reference evidence="3 4" key="1">
    <citation type="submission" date="2016-10" db="EMBL/GenBank/DDBJ databases">
        <authorList>
            <person name="de Groot N.N."/>
        </authorList>
    </citation>
    <scope>NUCLEOTIDE SEQUENCE [LARGE SCALE GENOMIC DNA]</scope>
    <source>
        <strain evidence="3 4">DSM 17794</strain>
    </source>
</reference>
<evidence type="ECO:0000313" key="4">
    <source>
        <dbReference type="Proteomes" id="UP000199153"/>
    </source>
</evidence>
<gene>
    <name evidence="3" type="ORF">SAMN05660413_01548</name>
</gene>
<keyword evidence="2" id="KW-1133">Transmembrane helix</keyword>
<evidence type="ECO:0000313" key="3">
    <source>
        <dbReference type="EMBL" id="SFN55068.1"/>
    </source>
</evidence>
<organism evidence="3 4">
    <name type="scientific">Salegentibacter flavus</name>
    <dbReference type="NCBI Taxonomy" id="287099"/>
    <lineage>
        <taxon>Bacteria</taxon>
        <taxon>Pseudomonadati</taxon>
        <taxon>Bacteroidota</taxon>
        <taxon>Flavobacteriia</taxon>
        <taxon>Flavobacteriales</taxon>
        <taxon>Flavobacteriaceae</taxon>
        <taxon>Salegentibacter</taxon>
    </lineage>
</organism>